<feature type="chain" id="PRO_5015852293" evidence="1">
    <location>
        <begin position="23"/>
        <end position="182"/>
    </location>
</feature>
<keyword evidence="3" id="KW-1185">Reference proteome</keyword>
<gene>
    <name evidence="2" type="ORF">Rsub_02658</name>
</gene>
<reference evidence="2 3" key="1">
    <citation type="journal article" date="2018" name="Sci. Rep.">
        <title>Raphidocelis subcapitata (=Pseudokirchneriella subcapitata) provides an insight into genome evolution and environmental adaptations in the Sphaeropleales.</title>
        <authorList>
            <person name="Suzuki S."/>
            <person name="Yamaguchi H."/>
            <person name="Nakajima N."/>
            <person name="Kawachi M."/>
        </authorList>
    </citation>
    <scope>NUCLEOTIDE SEQUENCE [LARGE SCALE GENOMIC DNA]</scope>
    <source>
        <strain evidence="2 3">NIES-35</strain>
    </source>
</reference>
<protein>
    <submittedName>
        <fullName evidence="2">Uncharacterized protein</fullName>
    </submittedName>
</protein>
<proteinExistence type="predicted"/>
<organism evidence="2 3">
    <name type="scientific">Raphidocelis subcapitata</name>
    <dbReference type="NCBI Taxonomy" id="307507"/>
    <lineage>
        <taxon>Eukaryota</taxon>
        <taxon>Viridiplantae</taxon>
        <taxon>Chlorophyta</taxon>
        <taxon>core chlorophytes</taxon>
        <taxon>Chlorophyceae</taxon>
        <taxon>CS clade</taxon>
        <taxon>Sphaeropleales</taxon>
        <taxon>Selenastraceae</taxon>
        <taxon>Raphidocelis</taxon>
    </lineage>
</organism>
<comment type="caution">
    <text evidence="2">The sequence shown here is derived from an EMBL/GenBank/DDBJ whole genome shotgun (WGS) entry which is preliminary data.</text>
</comment>
<keyword evidence="1" id="KW-0732">Signal</keyword>
<evidence type="ECO:0000313" key="3">
    <source>
        <dbReference type="Proteomes" id="UP000247498"/>
    </source>
</evidence>
<feature type="signal peptide" evidence="1">
    <location>
        <begin position="1"/>
        <end position="22"/>
    </location>
</feature>
<evidence type="ECO:0000256" key="1">
    <source>
        <dbReference type="SAM" id="SignalP"/>
    </source>
</evidence>
<evidence type="ECO:0000313" key="2">
    <source>
        <dbReference type="EMBL" id="GBF89954.1"/>
    </source>
</evidence>
<dbReference type="InParanoid" id="A0A2V0NQP2"/>
<sequence>MARYTFATALVVFAALAMTAQATPYFLNGGLKCKFFDYRQIRQEMFEANSLVSVADVNAMINNAKRVNYNFCLDCGGIRMQPMKDAAGAIIKLGNTNYKMCICKDGYGYSQKRVKGPNGTTIYRNKYGCSKCPTNDQFDGTSDTSKGPYYVSSQGKKPKGTLNNWCGTPCNCAAGVTGCIAT</sequence>
<dbReference type="Proteomes" id="UP000247498">
    <property type="component" value="Unassembled WGS sequence"/>
</dbReference>
<dbReference type="EMBL" id="BDRX01000013">
    <property type="protein sequence ID" value="GBF89954.1"/>
    <property type="molecule type" value="Genomic_DNA"/>
</dbReference>
<dbReference type="AlphaFoldDB" id="A0A2V0NQP2"/>
<name>A0A2V0NQP2_9CHLO</name>
<accession>A0A2V0NQP2</accession>